<dbReference type="RefSeq" id="WP_144872102.1">
    <property type="nucleotide sequence ID" value="NZ_LR213969.1"/>
</dbReference>
<name>A0A563VQX1_9CYAN</name>
<dbReference type="Proteomes" id="UP000320055">
    <property type="component" value="Unassembled WGS sequence"/>
</dbReference>
<protein>
    <submittedName>
        <fullName evidence="1">Uncharacterized protein</fullName>
    </submittedName>
</protein>
<organism evidence="1 2">
    <name type="scientific">Hyella patelloides LEGE 07179</name>
    <dbReference type="NCBI Taxonomy" id="945734"/>
    <lineage>
        <taxon>Bacteria</taxon>
        <taxon>Bacillati</taxon>
        <taxon>Cyanobacteriota</taxon>
        <taxon>Cyanophyceae</taxon>
        <taxon>Pleurocapsales</taxon>
        <taxon>Hyellaceae</taxon>
        <taxon>Hyella</taxon>
    </lineage>
</organism>
<gene>
    <name evidence="1" type="ORF">H1P_2230008</name>
</gene>
<reference evidence="1 2" key="1">
    <citation type="submission" date="2019-01" db="EMBL/GenBank/DDBJ databases">
        <authorList>
            <person name="Brito A."/>
        </authorList>
    </citation>
    <scope>NUCLEOTIDE SEQUENCE [LARGE SCALE GENOMIC DNA]</scope>
    <source>
        <strain evidence="1">1</strain>
    </source>
</reference>
<keyword evidence="2" id="KW-1185">Reference proteome</keyword>
<sequence length="86" mass="9874">MTDNQRQEEYFQLIERLLRCPNGKEPEVLDASADLIDENFIRAVMQVATVMAHENNQEGSKFLIFIARQLSKELGLYPELATETSD</sequence>
<dbReference type="AlphaFoldDB" id="A0A563VQX1"/>
<dbReference type="OrthoDB" id="531842at2"/>
<evidence type="ECO:0000313" key="1">
    <source>
        <dbReference type="EMBL" id="VEP13862.1"/>
    </source>
</evidence>
<proteinExistence type="predicted"/>
<accession>A0A563VQX1</accession>
<dbReference type="EMBL" id="CAACVJ010000139">
    <property type="protein sequence ID" value="VEP13862.1"/>
    <property type="molecule type" value="Genomic_DNA"/>
</dbReference>
<evidence type="ECO:0000313" key="2">
    <source>
        <dbReference type="Proteomes" id="UP000320055"/>
    </source>
</evidence>